<accession>A0A6N7Z3B1</accession>
<dbReference type="EMBL" id="WMBA01000014">
    <property type="protein sequence ID" value="MTD54691.1"/>
    <property type="molecule type" value="Genomic_DNA"/>
</dbReference>
<dbReference type="GO" id="GO:0005524">
    <property type="term" value="F:ATP binding"/>
    <property type="evidence" value="ECO:0007669"/>
    <property type="project" value="UniProtKB-KW"/>
</dbReference>
<dbReference type="InterPro" id="IPR017871">
    <property type="entry name" value="ABC_transporter-like_CS"/>
</dbReference>
<dbReference type="PANTHER" id="PTHR43790">
    <property type="entry name" value="CARBOHYDRATE TRANSPORT ATP-BINDING PROTEIN MG119-RELATED"/>
    <property type="match status" value="1"/>
</dbReference>
<evidence type="ECO:0000259" key="5">
    <source>
        <dbReference type="PROSITE" id="PS50893"/>
    </source>
</evidence>
<dbReference type="CDD" id="cd03215">
    <property type="entry name" value="ABC_Carb_Monos_II"/>
    <property type="match status" value="1"/>
</dbReference>
<evidence type="ECO:0000256" key="4">
    <source>
        <dbReference type="ARBA" id="ARBA00022840"/>
    </source>
</evidence>
<feature type="domain" description="ABC transporter" evidence="5">
    <location>
        <begin position="2"/>
        <end position="251"/>
    </location>
</feature>
<keyword evidence="2" id="KW-0677">Repeat</keyword>
<evidence type="ECO:0000256" key="1">
    <source>
        <dbReference type="ARBA" id="ARBA00022448"/>
    </source>
</evidence>
<organism evidence="6 7">
    <name type="scientific">Amycolatopsis pithecellobii</name>
    <dbReference type="NCBI Taxonomy" id="664692"/>
    <lineage>
        <taxon>Bacteria</taxon>
        <taxon>Bacillati</taxon>
        <taxon>Actinomycetota</taxon>
        <taxon>Actinomycetes</taxon>
        <taxon>Pseudonocardiales</taxon>
        <taxon>Pseudonocardiaceae</taxon>
        <taxon>Amycolatopsis</taxon>
    </lineage>
</organism>
<comment type="caution">
    <text evidence="6">The sequence shown here is derived from an EMBL/GenBank/DDBJ whole genome shotgun (WGS) entry which is preliminary data.</text>
</comment>
<evidence type="ECO:0000313" key="7">
    <source>
        <dbReference type="Proteomes" id="UP000440096"/>
    </source>
</evidence>
<dbReference type="GO" id="GO:0016887">
    <property type="term" value="F:ATP hydrolysis activity"/>
    <property type="evidence" value="ECO:0007669"/>
    <property type="project" value="InterPro"/>
</dbReference>
<evidence type="ECO:0000256" key="2">
    <source>
        <dbReference type="ARBA" id="ARBA00022737"/>
    </source>
</evidence>
<gene>
    <name evidence="6" type="ORF">GKO32_11970</name>
</gene>
<evidence type="ECO:0000313" key="6">
    <source>
        <dbReference type="EMBL" id="MTD54691.1"/>
    </source>
</evidence>
<dbReference type="InterPro" id="IPR027417">
    <property type="entry name" value="P-loop_NTPase"/>
</dbReference>
<dbReference type="SUPFAM" id="SSF52540">
    <property type="entry name" value="P-loop containing nucleoside triphosphate hydrolases"/>
    <property type="match status" value="1"/>
</dbReference>
<reference evidence="6 7" key="1">
    <citation type="submission" date="2019-11" db="EMBL/GenBank/DDBJ databases">
        <title>Draft genome of Amycolatopsis RM579.</title>
        <authorList>
            <person name="Duangmal K."/>
            <person name="Mingma R."/>
        </authorList>
    </citation>
    <scope>NUCLEOTIDE SEQUENCE [LARGE SCALE GENOMIC DNA]</scope>
    <source>
        <strain evidence="6 7">RM579</strain>
    </source>
</reference>
<dbReference type="PROSITE" id="PS00211">
    <property type="entry name" value="ABC_TRANSPORTER_1"/>
    <property type="match status" value="1"/>
</dbReference>
<dbReference type="InterPro" id="IPR003439">
    <property type="entry name" value="ABC_transporter-like_ATP-bd"/>
</dbReference>
<dbReference type="PROSITE" id="PS50893">
    <property type="entry name" value="ABC_TRANSPORTER_2"/>
    <property type="match status" value="1"/>
</dbReference>
<keyword evidence="1" id="KW-0813">Transport</keyword>
<dbReference type="Proteomes" id="UP000440096">
    <property type="component" value="Unassembled WGS sequence"/>
</dbReference>
<sequence>MVEQAGTGPRRHGARSVGAVRAERIPGRQPFRPVRRDRRSCGLEGAGRSELLESLFGERPVSAGTVSVRGESFEPKNARAAIDAGVAYLPPDRKGRGLVLSMSIRGNASMVGTLARKRWMRPAVGREQDLIGKLVTQTRLRMKSPRAPVGTLSGGNQQKVSLGKWLADDKHILLLDEPTRGVDVGAKMEIHALLREVADAGAAVLVSSSENEELLGVCDRILVMARRRVVAEVSAGEATLGLVTRLSREGAHEPVD</sequence>
<dbReference type="PANTHER" id="PTHR43790:SF9">
    <property type="entry name" value="GALACTOFURANOSE TRANSPORTER ATP-BINDING PROTEIN YTFR"/>
    <property type="match status" value="1"/>
</dbReference>
<dbReference type="AlphaFoldDB" id="A0A6N7Z3B1"/>
<dbReference type="Pfam" id="PF00005">
    <property type="entry name" value="ABC_tran"/>
    <property type="match status" value="1"/>
</dbReference>
<dbReference type="InterPro" id="IPR050107">
    <property type="entry name" value="ABC_carbohydrate_import_ATPase"/>
</dbReference>
<keyword evidence="7" id="KW-1185">Reference proteome</keyword>
<keyword evidence="3" id="KW-0547">Nucleotide-binding</keyword>
<dbReference type="Gene3D" id="3.40.50.300">
    <property type="entry name" value="P-loop containing nucleotide triphosphate hydrolases"/>
    <property type="match status" value="1"/>
</dbReference>
<name>A0A6N7Z3B1_9PSEU</name>
<proteinExistence type="predicted"/>
<protein>
    <submittedName>
        <fullName evidence="6">ATP-binding cassette domain-containing protein</fullName>
    </submittedName>
</protein>
<evidence type="ECO:0000256" key="3">
    <source>
        <dbReference type="ARBA" id="ARBA00022741"/>
    </source>
</evidence>
<keyword evidence="4 6" id="KW-0067">ATP-binding</keyword>